<dbReference type="SMART" id="SM00421">
    <property type="entry name" value="HTH_LUXR"/>
    <property type="match status" value="1"/>
</dbReference>
<proteinExistence type="predicted"/>
<gene>
    <name evidence="8" type="ORF">KOI35_27700</name>
</gene>
<dbReference type="PANTHER" id="PTHR43214:SF24">
    <property type="entry name" value="TRANSCRIPTIONAL REGULATORY PROTEIN NARL-RELATED"/>
    <property type="match status" value="1"/>
</dbReference>
<dbReference type="CDD" id="cd17535">
    <property type="entry name" value="REC_NarL-like"/>
    <property type="match status" value="1"/>
</dbReference>
<dbReference type="Gene3D" id="3.40.50.2300">
    <property type="match status" value="1"/>
</dbReference>
<evidence type="ECO:0000256" key="3">
    <source>
        <dbReference type="ARBA" id="ARBA00023125"/>
    </source>
</evidence>
<organism evidence="8 9">
    <name type="scientific">Paractinoplanes bogorensis</name>
    <dbReference type="NCBI Taxonomy" id="1610840"/>
    <lineage>
        <taxon>Bacteria</taxon>
        <taxon>Bacillati</taxon>
        <taxon>Actinomycetota</taxon>
        <taxon>Actinomycetes</taxon>
        <taxon>Micromonosporales</taxon>
        <taxon>Micromonosporaceae</taxon>
        <taxon>Paractinoplanes</taxon>
    </lineage>
</organism>
<dbReference type="InterPro" id="IPR039420">
    <property type="entry name" value="WalR-like"/>
</dbReference>
<keyword evidence="2" id="KW-0805">Transcription regulation</keyword>
<dbReference type="Pfam" id="PF00072">
    <property type="entry name" value="Response_reg"/>
    <property type="match status" value="1"/>
</dbReference>
<dbReference type="InterPro" id="IPR000792">
    <property type="entry name" value="Tscrpt_reg_LuxR_C"/>
</dbReference>
<keyword evidence="9" id="KW-1185">Reference proteome</keyword>
<dbReference type="InterPro" id="IPR001789">
    <property type="entry name" value="Sig_transdc_resp-reg_receiver"/>
</dbReference>
<name>A0ABS5YV18_9ACTN</name>
<evidence type="ECO:0000259" key="7">
    <source>
        <dbReference type="PROSITE" id="PS50110"/>
    </source>
</evidence>
<dbReference type="Proteomes" id="UP001519654">
    <property type="component" value="Unassembled WGS sequence"/>
</dbReference>
<dbReference type="CDD" id="cd06170">
    <property type="entry name" value="LuxR_C_like"/>
    <property type="match status" value="1"/>
</dbReference>
<accession>A0ABS5YV18</accession>
<dbReference type="PROSITE" id="PS50043">
    <property type="entry name" value="HTH_LUXR_2"/>
    <property type="match status" value="1"/>
</dbReference>
<feature type="modified residue" description="4-aspartylphosphate" evidence="5">
    <location>
        <position position="57"/>
    </location>
</feature>
<dbReference type="InterPro" id="IPR016032">
    <property type="entry name" value="Sig_transdc_resp-reg_C-effctor"/>
</dbReference>
<keyword evidence="4" id="KW-0804">Transcription</keyword>
<dbReference type="PRINTS" id="PR00038">
    <property type="entry name" value="HTHLUXR"/>
</dbReference>
<dbReference type="PROSITE" id="PS50110">
    <property type="entry name" value="RESPONSE_REGULATORY"/>
    <property type="match status" value="1"/>
</dbReference>
<dbReference type="PROSITE" id="PS00622">
    <property type="entry name" value="HTH_LUXR_1"/>
    <property type="match status" value="1"/>
</dbReference>
<evidence type="ECO:0000256" key="2">
    <source>
        <dbReference type="ARBA" id="ARBA00023015"/>
    </source>
</evidence>
<protein>
    <submittedName>
        <fullName evidence="8">Response regulator transcription factor</fullName>
    </submittedName>
</protein>
<keyword evidence="1 5" id="KW-0597">Phosphoprotein</keyword>
<sequence length="218" mass="23198">MTDPVRVVVADDHPMFRFGLIAAIAVNPEIEIVGEAADGRALLTLVEDTGPDVVITDLTMPDLDGAAATRAILARHPEIKVLVLTMHDENQALIGALRAGARGYLLKGADRTEITRAVLAVAAGESVYGNGIAHRISDFFVGADQDRAATVFPELTDRERQVLKLVAAGCGNHDIARQLSLSEKTVRNHVSAILFKLHVSDRAAAVAKARDAGLGDPR</sequence>
<feature type="domain" description="HTH luxR-type" evidence="6">
    <location>
        <begin position="148"/>
        <end position="213"/>
    </location>
</feature>
<dbReference type="SUPFAM" id="SSF46894">
    <property type="entry name" value="C-terminal effector domain of the bipartite response regulators"/>
    <property type="match status" value="1"/>
</dbReference>
<dbReference type="SMART" id="SM00448">
    <property type="entry name" value="REC"/>
    <property type="match status" value="1"/>
</dbReference>
<feature type="domain" description="Response regulatory" evidence="7">
    <location>
        <begin position="6"/>
        <end position="122"/>
    </location>
</feature>
<evidence type="ECO:0000256" key="1">
    <source>
        <dbReference type="ARBA" id="ARBA00022553"/>
    </source>
</evidence>
<dbReference type="SUPFAM" id="SSF52172">
    <property type="entry name" value="CheY-like"/>
    <property type="match status" value="1"/>
</dbReference>
<evidence type="ECO:0000256" key="5">
    <source>
        <dbReference type="PROSITE-ProRule" id="PRU00169"/>
    </source>
</evidence>
<dbReference type="Pfam" id="PF00196">
    <property type="entry name" value="GerE"/>
    <property type="match status" value="1"/>
</dbReference>
<dbReference type="RefSeq" id="WP_215791548.1">
    <property type="nucleotide sequence ID" value="NZ_JAHKKG010000008.1"/>
</dbReference>
<reference evidence="8 9" key="1">
    <citation type="submission" date="2021-06" db="EMBL/GenBank/DDBJ databases">
        <title>Actinoplanes lichenicola sp. nov., and Actinoplanes ovalisporus sp. nov., isolated from lichen in Thailand.</title>
        <authorList>
            <person name="Saeng-In P."/>
            <person name="Kanchanasin P."/>
            <person name="Yuki M."/>
            <person name="Kudo T."/>
            <person name="Ohkuma M."/>
            <person name="Phongsopitanun W."/>
            <person name="Tanasupawat S."/>
        </authorList>
    </citation>
    <scope>NUCLEOTIDE SEQUENCE [LARGE SCALE GENOMIC DNA]</scope>
    <source>
        <strain evidence="8 9">NBRC 110975</strain>
    </source>
</reference>
<evidence type="ECO:0000256" key="4">
    <source>
        <dbReference type="ARBA" id="ARBA00023163"/>
    </source>
</evidence>
<dbReference type="InterPro" id="IPR011006">
    <property type="entry name" value="CheY-like_superfamily"/>
</dbReference>
<keyword evidence="3" id="KW-0238">DNA-binding</keyword>
<evidence type="ECO:0000259" key="6">
    <source>
        <dbReference type="PROSITE" id="PS50043"/>
    </source>
</evidence>
<dbReference type="PANTHER" id="PTHR43214">
    <property type="entry name" value="TWO-COMPONENT RESPONSE REGULATOR"/>
    <property type="match status" value="1"/>
</dbReference>
<evidence type="ECO:0000313" key="9">
    <source>
        <dbReference type="Proteomes" id="UP001519654"/>
    </source>
</evidence>
<dbReference type="EMBL" id="JAHKKG010000008">
    <property type="protein sequence ID" value="MBU2667301.1"/>
    <property type="molecule type" value="Genomic_DNA"/>
</dbReference>
<comment type="caution">
    <text evidence="8">The sequence shown here is derived from an EMBL/GenBank/DDBJ whole genome shotgun (WGS) entry which is preliminary data.</text>
</comment>
<dbReference type="InterPro" id="IPR058245">
    <property type="entry name" value="NreC/VraR/RcsB-like_REC"/>
</dbReference>
<evidence type="ECO:0000313" key="8">
    <source>
        <dbReference type="EMBL" id="MBU2667301.1"/>
    </source>
</evidence>